<evidence type="ECO:0000256" key="2">
    <source>
        <dbReference type="SAM" id="Phobius"/>
    </source>
</evidence>
<evidence type="ECO:0008006" key="5">
    <source>
        <dbReference type="Google" id="ProtNLM"/>
    </source>
</evidence>
<dbReference type="OrthoDB" id="3364107at2759"/>
<feature type="transmembrane region" description="Helical" evidence="2">
    <location>
        <begin position="77"/>
        <end position="97"/>
    </location>
</feature>
<dbReference type="AlphaFoldDB" id="A0A067MB86"/>
<evidence type="ECO:0000313" key="3">
    <source>
        <dbReference type="EMBL" id="KDQ08826.1"/>
    </source>
</evidence>
<keyword evidence="2" id="KW-0472">Membrane</keyword>
<evidence type="ECO:0000313" key="4">
    <source>
        <dbReference type="Proteomes" id="UP000027195"/>
    </source>
</evidence>
<organism evidence="3 4">
    <name type="scientific">Botryobasidium botryosum (strain FD-172 SS1)</name>
    <dbReference type="NCBI Taxonomy" id="930990"/>
    <lineage>
        <taxon>Eukaryota</taxon>
        <taxon>Fungi</taxon>
        <taxon>Dikarya</taxon>
        <taxon>Basidiomycota</taxon>
        <taxon>Agaricomycotina</taxon>
        <taxon>Agaricomycetes</taxon>
        <taxon>Cantharellales</taxon>
        <taxon>Botryobasidiaceae</taxon>
        <taxon>Botryobasidium</taxon>
    </lineage>
</organism>
<feature type="transmembrane region" description="Helical" evidence="2">
    <location>
        <begin position="7"/>
        <end position="29"/>
    </location>
</feature>
<name>A0A067MB86_BOTB1</name>
<feature type="compositionally biased region" description="Low complexity" evidence="1">
    <location>
        <begin position="186"/>
        <end position="201"/>
    </location>
</feature>
<dbReference type="EMBL" id="KL198085">
    <property type="protein sequence ID" value="KDQ08826.1"/>
    <property type="molecule type" value="Genomic_DNA"/>
</dbReference>
<proteinExistence type="predicted"/>
<feature type="compositionally biased region" description="Polar residues" evidence="1">
    <location>
        <begin position="207"/>
        <end position="236"/>
    </location>
</feature>
<keyword evidence="2" id="KW-0812">Transmembrane</keyword>
<dbReference type="STRING" id="930990.A0A067MB86"/>
<feature type="region of interest" description="Disordered" evidence="1">
    <location>
        <begin position="186"/>
        <end position="264"/>
    </location>
</feature>
<sequence length="264" mass="28711">MSLFHTIRLVIFAISLVFALILLGLNGHYLSVVNQLTNGTIWLIFNALGVAVSVITLITILPILIIDRARKGAFTSLVWFELVWTGILWVLWIAAAAESAGSIPFTSSCVAPRGFVGAAFYESACHQYQAIQAFSWLAWLLMFGYFITLLTLAVIQHASKGNTRIWFSSVPDSDFFAPAQPSAMQPQQQAFAPQQQPMAAQHGQYGAPSTAQYQQPQYAGSPQPQYAGNQYPTSPAGTVAYPQGAYPAQQQPGQQYGFAGNAEV</sequence>
<feature type="transmembrane region" description="Helical" evidence="2">
    <location>
        <begin position="41"/>
        <end position="65"/>
    </location>
</feature>
<evidence type="ECO:0000256" key="1">
    <source>
        <dbReference type="SAM" id="MobiDB-lite"/>
    </source>
</evidence>
<accession>A0A067MB86</accession>
<feature type="compositionally biased region" description="Low complexity" evidence="1">
    <location>
        <begin position="240"/>
        <end position="257"/>
    </location>
</feature>
<dbReference type="InParanoid" id="A0A067MB86"/>
<dbReference type="HOGENOM" id="CLU_083413_1_1_1"/>
<gene>
    <name evidence="3" type="ORF">BOTBODRAFT_555195</name>
</gene>
<reference evidence="4" key="1">
    <citation type="journal article" date="2014" name="Proc. Natl. Acad. Sci. U.S.A.">
        <title>Extensive sampling of basidiomycete genomes demonstrates inadequacy of the white-rot/brown-rot paradigm for wood decay fungi.</title>
        <authorList>
            <person name="Riley R."/>
            <person name="Salamov A.A."/>
            <person name="Brown D.W."/>
            <person name="Nagy L.G."/>
            <person name="Floudas D."/>
            <person name="Held B.W."/>
            <person name="Levasseur A."/>
            <person name="Lombard V."/>
            <person name="Morin E."/>
            <person name="Otillar R."/>
            <person name="Lindquist E.A."/>
            <person name="Sun H."/>
            <person name="LaButti K.M."/>
            <person name="Schmutz J."/>
            <person name="Jabbour D."/>
            <person name="Luo H."/>
            <person name="Baker S.E."/>
            <person name="Pisabarro A.G."/>
            <person name="Walton J.D."/>
            <person name="Blanchette R.A."/>
            <person name="Henrissat B."/>
            <person name="Martin F."/>
            <person name="Cullen D."/>
            <person name="Hibbett D.S."/>
            <person name="Grigoriev I.V."/>
        </authorList>
    </citation>
    <scope>NUCLEOTIDE SEQUENCE [LARGE SCALE GENOMIC DNA]</scope>
    <source>
        <strain evidence="4">FD-172 SS1</strain>
    </source>
</reference>
<keyword evidence="4" id="KW-1185">Reference proteome</keyword>
<keyword evidence="2" id="KW-1133">Transmembrane helix</keyword>
<protein>
    <recommendedName>
        <fullName evidence="5">MARVEL domain-containing protein</fullName>
    </recommendedName>
</protein>
<feature type="transmembrane region" description="Helical" evidence="2">
    <location>
        <begin position="136"/>
        <end position="155"/>
    </location>
</feature>
<dbReference type="Proteomes" id="UP000027195">
    <property type="component" value="Unassembled WGS sequence"/>
</dbReference>